<dbReference type="Proteomes" id="UP001597403">
    <property type="component" value="Unassembled WGS sequence"/>
</dbReference>
<sequence>MEIRVLRYFLAIAKEGSITGAAASLHMTQPTLSRQLKDLEQHLGKALFVRSSHHVVLTDEGILLRKRAEEIIEMVDKLEAEFQSMEETVRGDVYIGGGETEAMKHIAHGVKQLQLNYPDIKYHLYSGNAEDVTQRLDKGLLDFGILIQPVNIAKYNYIHIPATDVWGVIMRKDSVLAQKEKIEADDLIDLPLICSRQVIKQSFVRNEFVDWFGDRFDTLNIVTTYNLAYNAAIMVEEGIGYALMLDKIVNTSAESPLCFKPLEPRLETSLVMVWKKDQIFSAAADAFLKEIQASYETNK</sequence>
<dbReference type="PROSITE" id="PS50931">
    <property type="entry name" value="HTH_LYSR"/>
    <property type="match status" value="1"/>
</dbReference>
<dbReference type="Pfam" id="PF00126">
    <property type="entry name" value="HTH_1"/>
    <property type="match status" value="1"/>
</dbReference>
<evidence type="ECO:0000256" key="2">
    <source>
        <dbReference type="ARBA" id="ARBA00023015"/>
    </source>
</evidence>
<gene>
    <name evidence="6" type="ORF">ACFSGI_10910</name>
</gene>
<dbReference type="InterPro" id="IPR050950">
    <property type="entry name" value="HTH-type_LysR_regulators"/>
</dbReference>
<evidence type="ECO:0000256" key="3">
    <source>
        <dbReference type="ARBA" id="ARBA00023125"/>
    </source>
</evidence>
<keyword evidence="7" id="KW-1185">Reference proteome</keyword>
<evidence type="ECO:0000313" key="6">
    <source>
        <dbReference type="EMBL" id="MFD1990469.1"/>
    </source>
</evidence>
<name>A0ABW4UWC0_9BACL</name>
<dbReference type="SUPFAM" id="SSF53850">
    <property type="entry name" value="Periplasmic binding protein-like II"/>
    <property type="match status" value="1"/>
</dbReference>
<dbReference type="Gene3D" id="3.40.190.290">
    <property type="match status" value="1"/>
</dbReference>
<dbReference type="InterPro" id="IPR036388">
    <property type="entry name" value="WH-like_DNA-bd_sf"/>
</dbReference>
<comment type="caution">
    <text evidence="6">The sequence shown here is derived from an EMBL/GenBank/DDBJ whole genome shotgun (WGS) entry which is preliminary data.</text>
</comment>
<accession>A0ABW4UWC0</accession>
<proteinExistence type="inferred from homology"/>
<dbReference type="CDD" id="cd05466">
    <property type="entry name" value="PBP2_LTTR_substrate"/>
    <property type="match status" value="1"/>
</dbReference>
<dbReference type="PANTHER" id="PTHR30419:SF8">
    <property type="entry name" value="NITROGEN ASSIMILATION TRANSCRIPTIONAL ACTIVATOR-RELATED"/>
    <property type="match status" value="1"/>
</dbReference>
<dbReference type="PRINTS" id="PR00039">
    <property type="entry name" value="HTHLYSR"/>
</dbReference>
<dbReference type="SUPFAM" id="SSF46785">
    <property type="entry name" value="Winged helix' DNA-binding domain"/>
    <property type="match status" value="1"/>
</dbReference>
<evidence type="ECO:0000256" key="4">
    <source>
        <dbReference type="ARBA" id="ARBA00023163"/>
    </source>
</evidence>
<keyword evidence="3" id="KW-0238">DNA-binding</keyword>
<keyword evidence="4" id="KW-0804">Transcription</keyword>
<dbReference type="EMBL" id="JBHUGF010000010">
    <property type="protein sequence ID" value="MFD1990469.1"/>
    <property type="molecule type" value="Genomic_DNA"/>
</dbReference>
<dbReference type="InterPro" id="IPR000847">
    <property type="entry name" value="LysR_HTH_N"/>
</dbReference>
<dbReference type="InterPro" id="IPR036390">
    <property type="entry name" value="WH_DNA-bd_sf"/>
</dbReference>
<keyword evidence="2" id="KW-0805">Transcription regulation</keyword>
<dbReference type="InterPro" id="IPR005119">
    <property type="entry name" value="LysR_subst-bd"/>
</dbReference>
<protein>
    <submittedName>
        <fullName evidence="6">LysR family transcriptional regulator</fullName>
    </submittedName>
</protein>
<organism evidence="6 7">
    <name type="scientific">Paenibacillus nicotianae</name>
    <dbReference type="NCBI Taxonomy" id="1526551"/>
    <lineage>
        <taxon>Bacteria</taxon>
        <taxon>Bacillati</taxon>
        <taxon>Bacillota</taxon>
        <taxon>Bacilli</taxon>
        <taxon>Bacillales</taxon>
        <taxon>Paenibacillaceae</taxon>
        <taxon>Paenibacillus</taxon>
    </lineage>
</organism>
<evidence type="ECO:0000313" key="7">
    <source>
        <dbReference type="Proteomes" id="UP001597403"/>
    </source>
</evidence>
<reference evidence="7" key="1">
    <citation type="journal article" date="2019" name="Int. J. Syst. Evol. Microbiol.">
        <title>The Global Catalogue of Microorganisms (GCM) 10K type strain sequencing project: providing services to taxonomists for standard genome sequencing and annotation.</title>
        <authorList>
            <consortium name="The Broad Institute Genomics Platform"/>
            <consortium name="The Broad Institute Genome Sequencing Center for Infectious Disease"/>
            <person name="Wu L."/>
            <person name="Ma J."/>
        </authorList>
    </citation>
    <scope>NUCLEOTIDE SEQUENCE [LARGE SCALE GENOMIC DNA]</scope>
    <source>
        <strain evidence="7">CGMCC 1.15067</strain>
    </source>
</reference>
<dbReference type="Gene3D" id="1.10.10.10">
    <property type="entry name" value="Winged helix-like DNA-binding domain superfamily/Winged helix DNA-binding domain"/>
    <property type="match status" value="1"/>
</dbReference>
<dbReference type="Pfam" id="PF03466">
    <property type="entry name" value="LysR_substrate"/>
    <property type="match status" value="1"/>
</dbReference>
<dbReference type="PANTHER" id="PTHR30419">
    <property type="entry name" value="HTH-TYPE TRANSCRIPTIONAL REGULATOR YBHD"/>
    <property type="match status" value="1"/>
</dbReference>
<comment type="similarity">
    <text evidence="1">Belongs to the LysR transcriptional regulatory family.</text>
</comment>
<dbReference type="RefSeq" id="WP_204824157.1">
    <property type="nucleotide sequence ID" value="NZ_JBHUGF010000010.1"/>
</dbReference>
<evidence type="ECO:0000259" key="5">
    <source>
        <dbReference type="PROSITE" id="PS50931"/>
    </source>
</evidence>
<evidence type="ECO:0000256" key="1">
    <source>
        <dbReference type="ARBA" id="ARBA00009437"/>
    </source>
</evidence>
<feature type="domain" description="HTH lysR-type" evidence="5">
    <location>
        <begin position="1"/>
        <end position="58"/>
    </location>
</feature>